<dbReference type="Pfam" id="PF07264">
    <property type="entry name" value="EI24"/>
    <property type="match status" value="1"/>
</dbReference>
<organism evidence="6 7">
    <name type="scientific">Arcobacter nitrofigilis (strain ATCC 33309 / DSM 7299 / CCUG 15893 / LMG 7604 / NCTC 12251 / CI)</name>
    <name type="common">Campylobacter nitrofigilis</name>
    <dbReference type="NCBI Taxonomy" id="572480"/>
    <lineage>
        <taxon>Bacteria</taxon>
        <taxon>Pseudomonadati</taxon>
        <taxon>Campylobacterota</taxon>
        <taxon>Epsilonproteobacteria</taxon>
        <taxon>Campylobacterales</taxon>
        <taxon>Arcobacteraceae</taxon>
        <taxon>Arcobacter</taxon>
    </lineage>
</organism>
<dbReference type="EMBL" id="CP001999">
    <property type="protein sequence ID" value="ADG93914.1"/>
    <property type="molecule type" value="Genomic_DNA"/>
</dbReference>
<evidence type="ECO:0000256" key="2">
    <source>
        <dbReference type="ARBA" id="ARBA00022692"/>
    </source>
</evidence>
<feature type="transmembrane region" description="Helical" evidence="5">
    <location>
        <begin position="71"/>
        <end position="96"/>
    </location>
</feature>
<evidence type="ECO:0000256" key="3">
    <source>
        <dbReference type="ARBA" id="ARBA00022989"/>
    </source>
</evidence>
<evidence type="ECO:0000313" key="6">
    <source>
        <dbReference type="EMBL" id="ADG93914.1"/>
    </source>
</evidence>
<proteinExistence type="predicted"/>
<dbReference type="KEGG" id="ant:Arnit_2263"/>
<keyword evidence="3 5" id="KW-1133">Transmembrane helix</keyword>
<keyword evidence="2 5" id="KW-0812">Transmembrane</keyword>
<dbReference type="AlphaFoldDB" id="D5V0V2"/>
<keyword evidence="7" id="KW-1185">Reference proteome</keyword>
<protein>
    <submittedName>
        <fullName evidence="6">Uncharacterized protein</fullName>
    </submittedName>
</protein>
<comment type="subcellular location">
    <subcellularLocation>
        <location evidence="1">Membrane</location>
        <topology evidence="1">Multi-pass membrane protein</topology>
    </subcellularLocation>
</comment>
<dbReference type="InterPro" id="IPR059112">
    <property type="entry name" value="CysZ/EI24"/>
</dbReference>
<evidence type="ECO:0000256" key="4">
    <source>
        <dbReference type="ARBA" id="ARBA00023136"/>
    </source>
</evidence>
<evidence type="ECO:0000256" key="5">
    <source>
        <dbReference type="SAM" id="Phobius"/>
    </source>
</evidence>
<gene>
    <name evidence="6" type="ordered locus">Arnit_2263</name>
</gene>
<dbReference type="RefSeq" id="WP_013136059.1">
    <property type="nucleotide sequence ID" value="NC_014166.1"/>
</dbReference>
<accession>D5V0V2</accession>
<keyword evidence="4 5" id="KW-0472">Membrane</keyword>
<dbReference type="Proteomes" id="UP000000939">
    <property type="component" value="Chromosome"/>
</dbReference>
<feature type="transmembrane region" description="Helical" evidence="5">
    <location>
        <begin position="20"/>
        <end position="42"/>
    </location>
</feature>
<evidence type="ECO:0000256" key="1">
    <source>
        <dbReference type="ARBA" id="ARBA00004141"/>
    </source>
</evidence>
<name>D5V0V2_ARCNC</name>
<dbReference type="STRING" id="572480.Arnit_2263"/>
<dbReference type="OrthoDB" id="5333350at2"/>
<feature type="transmembrane region" description="Helical" evidence="5">
    <location>
        <begin position="144"/>
        <end position="170"/>
    </location>
</feature>
<dbReference type="eggNOG" id="ENOG5033RG4">
    <property type="taxonomic scope" value="Bacteria"/>
</dbReference>
<feature type="transmembrane region" description="Helical" evidence="5">
    <location>
        <begin position="103"/>
        <end position="124"/>
    </location>
</feature>
<evidence type="ECO:0000313" key="7">
    <source>
        <dbReference type="Proteomes" id="UP000000939"/>
    </source>
</evidence>
<feature type="transmembrane region" description="Helical" evidence="5">
    <location>
        <begin position="220"/>
        <end position="243"/>
    </location>
</feature>
<sequence length="261" mass="30369">MNEVDLIKKSLKDFFTPQILKIAIVPLLVTVVVMVIIFMGFADYSLSSLDQVIIQVQNGEEFTVDPNAPFYYVWAVNVLTFLLHYSITAWLAGFLLFTVGTFFILFFSIFTTLIIIGFLTPMIIETLRKRHYPDLVLKGHGSLVSPLWVAFKSVIVMMLLFILFIPFYFIPLVNIIAFNLPIFYFFHKLLNFDVTSTMLSSREYFEIYTSKKNLFRFRTLLLYFMSMIPFIALFSAVFFIVYLSNGYFVELNKIRKPGLDI</sequence>
<dbReference type="HOGENOM" id="CLU_091971_0_0_7"/>
<reference evidence="6 7" key="1">
    <citation type="journal article" date="2010" name="Stand. Genomic Sci.">
        <title>Complete genome sequence of Arcobacter nitrofigilis type strain (CI).</title>
        <authorList>
            <person name="Pati A."/>
            <person name="Gronow S."/>
            <person name="Lapidus A."/>
            <person name="Copeland A."/>
            <person name="Glavina Del Rio T."/>
            <person name="Nolan M."/>
            <person name="Lucas S."/>
            <person name="Tice H."/>
            <person name="Cheng J.F."/>
            <person name="Han C."/>
            <person name="Chertkov O."/>
            <person name="Bruce D."/>
            <person name="Tapia R."/>
            <person name="Goodwin L."/>
            <person name="Pitluck S."/>
            <person name="Liolios K."/>
            <person name="Ivanova N."/>
            <person name="Mavromatis K."/>
            <person name="Chen A."/>
            <person name="Palaniappan K."/>
            <person name="Land M."/>
            <person name="Hauser L."/>
            <person name="Chang Y.J."/>
            <person name="Jeffries C.D."/>
            <person name="Detter J.C."/>
            <person name="Rohde M."/>
            <person name="Goker M."/>
            <person name="Bristow J."/>
            <person name="Eisen J.A."/>
            <person name="Markowitz V."/>
            <person name="Hugenholtz P."/>
            <person name="Klenk H.P."/>
            <person name="Kyrpides N.C."/>
        </authorList>
    </citation>
    <scope>NUCLEOTIDE SEQUENCE [LARGE SCALE GENOMIC DNA]</scope>
    <source>
        <strain evidence="7">ATCC 33309 / DSM 7299 / CCUG 15893 / LMG 7604 / NCTC 12251 / CI</strain>
    </source>
</reference>